<proteinExistence type="predicted"/>
<reference evidence="2 3" key="1">
    <citation type="journal article" date="2018" name="Nat. Biotechnol.">
        <title>A standardized bacterial taxonomy based on genome phylogeny substantially revises the tree of life.</title>
        <authorList>
            <person name="Parks D.H."/>
            <person name="Chuvochina M."/>
            <person name="Waite D.W."/>
            <person name="Rinke C."/>
            <person name="Skarshewski A."/>
            <person name="Chaumeil P.A."/>
            <person name="Hugenholtz P."/>
        </authorList>
    </citation>
    <scope>NUCLEOTIDE SEQUENCE [LARGE SCALE GENOMIC DNA]</scope>
    <source>
        <strain evidence="2">UBA9359</strain>
    </source>
</reference>
<keyword evidence="1" id="KW-0812">Transmembrane</keyword>
<gene>
    <name evidence="2" type="ORF">DGQ38_11980</name>
</gene>
<evidence type="ECO:0000256" key="1">
    <source>
        <dbReference type="SAM" id="Phobius"/>
    </source>
</evidence>
<dbReference type="OMA" id="YEYQKHE"/>
<dbReference type="RefSeq" id="WP_013069875.1">
    <property type="nucleotide sequence ID" value="NZ_CAJXAW010000139.1"/>
</dbReference>
<accession>A0A3D5J0W0</accession>
<dbReference type="AlphaFoldDB" id="A0A3D5J0W0"/>
<sequence length="379" mass="43908">MEELYARITEKLEKLYGTFESDKKRFKNSSNSKIARDLGYSDAQFSRLINGTATPGEYERTLQNVDRVLKIKELEKNATTSNLPKPETSRKKNWLIGILAALLLISLTLLILDLQATKTNVEDYPRDYTLRWAFETEFVNPYTKLEELPADCNFPCYKLQGQWELNKKYKIPLYIETDGFHYQATSVKMYTRCAINIEPDGSLLEGYEYQKHEIWYDMTESNISTFMNNNDVRNGEGSYYETLDFNKDSRFVKVATVHTLFRNRFTIGDSISRDGQVIGRDLVPVPQDILKDKLSEEKVIFINKKLNLIARNGLEDFSRPINCAESPLPGIDFHDVKEGDLMKFTCKLTTNRVPSVYTKAFKLTRQFIKSTCRQSLDDE</sequence>
<dbReference type="Proteomes" id="UP000264330">
    <property type="component" value="Unassembled WGS sequence"/>
</dbReference>
<keyword evidence="1" id="KW-1133">Transmembrane helix</keyword>
<dbReference type="EMBL" id="DPMF01000275">
    <property type="protein sequence ID" value="HCV81755.1"/>
    <property type="molecule type" value="Genomic_DNA"/>
</dbReference>
<evidence type="ECO:0000313" key="3">
    <source>
        <dbReference type="Proteomes" id="UP000264330"/>
    </source>
</evidence>
<keyword evidence="1" id="KW-0472">Membrane</keyword>
<protein>
    <submittedName>
        <fullName evidence="2">Uncharacterized protein</fullName>
    </submittedName>
</protein>
<feature type="transmembrane region" description="Helical" evidence="1">
    <location>
        <begin position="94"/>
        <end position="112"/>
    </location>
</feature>
<name>A0A3D5J0W0_9FLAO</name>
<comment type="caution">
    <text evidence="2">The sequence shown here is derived from an EMBL/GenBank/DDBJ whole genome shotgun (WGS) entry which is preliminary data.</text>
</comment>
<evidence type="ECO:0000313" key="2">
    <source>
        <dbReference type="EMBL" id="HCV81755.1"/>
    </source>
</evidence>
<organism evidence="2 3">
    <name type="scientific">Zunongwangia profunda</name>
    <dbReference type="NCBI Taxonomy" id="398743"/>
    <lineage>
        <taxon>Bacteria</taxon>
        <taxon>Pseudomonadati</taxon>
        <taxon>Bacteroidota</taxon>
        <taxon>Flavobacteriia</taxon>
        <taxon>Flavobacteriales</taxon>
        <taxon>Flavobacteriaceae</taxon>
        <taxon>Zunongwangia</taxon>
    </lineage>
</organism>